<dbReference type="CDD" id="cd07302">
    <property type="entry name" value="CHD"/>
    <property type="match status" value="1"/>
</dbReference>
<feature type="transmembrane region" description="Helical" evidence="1">
    <location>
        <begin position="408"/>
        <end position="428"/>
    </location>
</feature>
<dbReference type="KEGG" id="rhy:RD110_16595"/>
<dbReference type="SUPFAM" id="SSF55073">
    <property type="entry name" value="Nucleotide cyclase"/>
    <property type="match status" value="1"/>
</dbReference>
<dbReference type="PANTHER" id="PTHR43081">
    <property type="entry name" value="ADENYLATE CYCLASE, TERMINAL-DIFFERENTIATION SPECIFIC-RELATED"/>
    <property type="match status" value="1"/>
</dbReference>
<evidence type="ECO:0000313" key="4">
    <source>
        <dbReference type="Proteomes" id="UP000186609"/>
    </source>
</evidence>
<feature type="transmembrane region" description="Helical" evidence="1">
    <location>
        <begin position="383"/>
        <end position="402"/>
    </location>
</feature>
<keyword evidence="1" id="KW-0472">Membrane</keyword>
<organism evidence="3 4">
    <name type="scientific">Rhodoferax koreensis</name>
    <dbReference type="NCBI Taxonomy" id="1842727"/>
    <lineage>
        <taxon>Bacteria</taxon>
        <taxon>Pseudomonadati</taxon>
        <taxon>Pseudomonadota</taxon>
        <taxon>Betaproteobacteria</taxon>
        <taxon>Burkholderiales</taxon>
        <taxon>Comamonadaceae</taxon>
        <taxon>Rhodoferax</taxon>
    </lineage>
</organism>
<dbReference type="Pfam" id="PF05226">
    <property type="entry name" value="CHASE2"/>
    <property type="match status" value="1"/>
</dbReference>
<dbReference type="AlphaFoldDB" id="A0A1P8K497"/>
<dbReference type="Gene3D" id="3.30.70.1230">
    <property type="entry name" value="Nucleotide cyclase"/>
    <property type="match status" value="1"/>
</dbReference>
<name>A0A1P8K497_9BURK</name>
<dbReference type="GO" id="GO:0035556">
    <property type="term" value="P:intracellular signal transduction"/>
    <property type="evidence" value="ECO:0007669"/>
    <property type="project" value="InterPro"/>
</dbReference>
<dbReference type="InterPro" id="IPR029787">
    <property type="entry name" value="Nucleotide_cyclase"/>
</dbReference>
<reference evidence="3 4" key="1">
    <citation type="submission" date="2017-01" db="EMBL/GenBank/DDBJ databases">
        <authorList>
            <person name="Mah S.A."/>
            <person name="Swanson W.J."/>
            <person name="Moy G.W."/>
            <person name="Vacquier V.D."/>
        </authorList>
    </citation>
    <scope>NUCLEOTIDE SEQUENCE [LARGE SCALE GENOMIC DNA]</scope>
    <source>
        <strain evidence="3 4">DCY110</strain>
    </source>
</reference>
<dbReference type="InterPro" id="IPR007890">
    <property type="entry name" value="CHASE2"/>
</dbReference>
<proteinExistence type="predicted"/>
<sequence>MGWRGGRSGLALLGLLVWLGLSVALLIADPRPLQALRLAVFDQYQRWHPRVYQDTAVRVIDLDEESLARFGQWPWPRTRLAELVHRFEAAQAAAIGFDVVFAEPDRTSPRAMASLWQLPSVGRALLAGLPDHDAAFADALRGSHAVLGLSMRTERPSAEAVGSQTLPQSARFVEMGPAATAAVPEFAGILPALPALAGAAAGNGALVFLPDPDGVVRRVPLVLRAGGQLVPTLAAEMLRVGQGQTNYLLRGVDSAGGGLAEVRIGQMTLPTTPRGELWVHYTGAAPLRTIPAWQVLEGRLPAEALRGRLLLVGSSAQGLLDLRFSPLGTVVPGVEVHAQVLEQALTDAFLYRPGWAHAIEILAVAVGGLLVGGLALTTGPAVSVAATALLIAAMGWGGWTAFVDHRLLLDPLTPALGVFLAFLLPSLLRHHASEQRRRWVSQAFSRYVSPNRVAHIVEHPEELQLGGDRRECSFIFTDLAGFTALMEKIDPGQAVGLLNAYLDGMIAIAFRHQGTLDRIVGDAVAIMFSAPVAQADHRQRAFDCALAMQRFATDFARRQHAAGLAFGRTRIGVHSGEVIVGNFGGSTMFDYRALGDAVNTAARLESVNKHLGTWTCLSEATLAGCAGAAVRPVGRLVLKGKTEPLSVYQPLNDGLDGASDPERLRAYEAAYALMAASSPEALPAFEALAADDAADPLVQLHLGRLRGGVLGDLLVMEDK</sequence>
<keyword evidence="1" id="KW-1133">Transmembrane helix</keyword>
<dbReference type="PANTHER" id="PTHR43081:SF1">
    <property type="entry name" value="ADENYLATE CYCLASE, TERMINAL-DIFFERENTIATION SPECIFIC"/>
    <property type="match status" value="1"/>
</dbReference>
<evidence type="ECO:0000256" key="1">
    <source>
        <dbReference type="SAM" id="Phobius"/>
    </source>
</evidence>
<evidence type="ECO:0000313" key="3">
    <source>
        <dbReference type="EMBL" id="APW40751.1"/>
    </source>
</evidence>
<feature type="transmembrane region" description="Helical" evidence="1">
    <location>
        <begin position="355"/>
        <end position="376"/>
    </location>
</feature>
<dbReference type="PROSITE" id="PS50125">
    <property type="entry name" value="GUANYLATE_CYCLASE_2"/>
    <property type="match status" value="1"/>
</dbReference>
<dbReference type="STRING" id="1842727.RD110_16595"/>
<gene>
    <name evidence="3" type="ORF">RD110_16595</name>
</gene>
<accession>A0A1P8K497</accession>
<protein>
    <submittedName>
        <fullName evidence="3">Adenylate/guanylate cyclase domain-containing protein</fullName>
    </submittedName>
</protein>
<keyword evidence="4" id="KW-1185">Reference proteome</keyword>
<dbReference type="InterPro" id="IPR001054">
    <property type="entry name" value="A/G_cyclase"/>
</dbReference>
<dbReference type="SMART" id="SM01080">
    <property type="entry name" value="CHASE2"/>
    <property type="match status" value="1"/>
</dbReference>
<dbReference type="SMART" id="SM00044">
    <property type="entry name" value="CYCc"/>
    <property type="match status" value="1"/>
</dbReference>
<keyword evidence="1" id="KW-0812">Transmembrane</keyword>
<dbReference type="GO" id="GO:0009190">
    <property type="term" value="P:cyclic nucleotide biosynthetic process"/>
    <property type="evidence" value="ECO:0007669"/>
    <property type="project" value="InterPro"/>
</dbReference>
<dbReference type="Pfam" id="PF00211">
    <property type="entry name" value="Guanylate_cyc"/>
    <property type="match status" value="1"/>
</dbReference>
<dbReference type="EMBL" id="CP019236">
    <property type="protein sequence ID" value="APW40751.1"/>
    <property type="molecule type" value="Genomic_DNA"/>
</dbReference>
<feature type="domain" description="Guanylate cyclase" evidence="2">
    <location>
        <begin position="473"/>
        <end position="605"/>
    </location>
</feature>
<dbReference type="OrthoDB" id="9802500at2"/>
<dbReference type="Proteomes" id="UP000186609">
    <property type="component" value="Chromosome"/>
</dbReference>
<dbReference type="InterPro" id="IPR050697">
    <property type="entry name" value="Adenylyl/Guanylyl_Cyclase_3/4"/>
</dbReference>
<dbReference type="GO" id="GO:0004016">
    <property type="term" value="F:adenylate cyclase activity"/>
    <property type="evidence" value="ECO:0007669"/>
    <property type="project" value="UniProtKB-ARBA"/>
</dbReference>
<evidence type="ECO:0000259" key="2">
    <source>
        <dbReference type="PROSITE" id="PS50125"/>
    </source>
</evidence>